<dbReference type="Gene3D" id="3.40.50.300">
    <property type="entry name" value="P-loop containing nucleotide triphosphate hydrolases"/>
    <property type="match status" value="1"/>
</dbReference>
<comment type="caution">
    <text evidence="2">The sequence shown here is derived from an EMBL/GenBank/DDBJ whole genome shotgun (WGS) entry which is preliminary data.</text>
</comment>
<reference evidence="2 3" key="1">
    <citation type="journal article" date="2020" name="Microb. Ecol.">
        <title>Ecogenomics of the Marine Benthic Filamentous Cyanobacterium Adonisia.</title>
        <authorList>
            <person name="Walter J.M."/>
            <person name="Coutinho F.H."/>
            <person name="Leomil L."/>
            <person name="Hargreaves P.I."/>
            <person name="Campeao M.E."/>
            <person name="Vieira V.V."/>
            <person name="Silva B.S."/>
            <person name="Fistarol G.O."/>
            <person name="Salomon P.S."/>
            <person name="Sawabe T."/>
            <person name="Mino S."/>
            <person name="Hosokawa M."/>
            <person name="Miyashita H."/>
            <person name="Maruyama F."/>
            <person name="van Verk M.C."/>
            <person name="Dutilh B.E."/>
            <person name="Thompson C.C."/>
            <person name="Thompson F.L."/>
        </authorList>
    </citation>
    <scope>NUCLEOTIDE SEQUENCE [LARGE SCALE GENOMIC DNA]</scope>
    <source>
        <strain evidence="2 3">CCMR0082</strain>
    </source>
</reference>
<evidence type="ECO:0000259" key="1">
    <source>
        <dbReference type="Pfam" id="PF01656"/>
    </source>
</evidence>
<dbReference type="CDD" id="cd02042">
    <property type="entry name" value="ParAB_family"/>
    <property type="match status" value="1"/>
</dbReference>
<dbReference type="InterPro" id="IPR050678">
    <property type="entry name" value="DNA_Partitioning_ATPase"/>
</dbReference>
<evidence type="ECO:0000313" key="3">
    <source>
        <dbReference type="Proteomes" id="UP000473574"/>
    </source>
</evidence>
<dbReference type="EMBL" id="QZCE01000019">
    <property type="protein sequence ID" value="NEZ68412.1"/>
    <property type="molecule type" value="Genomic_DNA"/>
</dbReference>
<sequence>MIICFSSLKGGCGKTSLSIHLAHEIAKSGSRVLLIDADPQGSASDWNASREDKPLFSVIGMAQPTIHRDLPDLARDYDHVVIDSPPRVAKIARSGIIASNLVLIPVTPSSYDVWAADETVEIIGEAQITRPDIKGAFVINRKIVNTSIGREVASALKEYELPLLKTAINQRVVISEASNGSTAQELEPTGKAANEIRLLTLDILRLMEVDQW</sequence>
<organism evidence="2 3">
    <name type="scientific">Adonisia turfae CCMR0082</name>
    <dbReference type="NCBI Taxonomy" id="2304604"/>
    <lineage>
        <taxon>Bacteria</taxon>
        <taxon>Bacillati</taxon>
        <taxon>Cyanobacteriota</taxon>
        <taxon>Adonisia</taxon>
        <taxon>Adonisia turfae</taxon>
    </lineage>
</organism>
<dbReference type="InterPro" id="IPR048089">
    <property type="entry name" value="McdA"/>
</dbReference>
<dbReference type="Proteomes" id="UP000473574">
    <property type="component" value="Unassembled WGS sequence"/>
</dbReference>
<proteinExistence type="predicted"/>
<gene>
    <name evidence="2" type="ORF">D0962_37820</name>
</gene>
<protein>
    <submittedName>
        <fullName evidence="2">Cobyrinic acid a,c-diamide synthase</fullName>
    </submittedName>
</protein>
<dbReference type="InterPro" id="IPR002586">
    <property type="entry name" value="CobQ/CobB/MinD/ParA_Nub-bd_dom"/>
</dbReference>
<dbReference type="PANTHER" id="PTHR13696">
    <property type="entry name" value="P-LOOP CONTAINING NUCLEOSIDE TRIPHOSPHATE HYDROLASE"/>
    <property type="match status" value="1"/>
</dbReference>
<dbReference type="NCBIfam" id="NF041546">
    <property type="entry name" value="ParA_partition"/>
    <property type="match status" value="1"/>
</dbReference>
<accession>A0A6M0SMJ0</accession>
<dbReference type="Pfam" id="PF01656">
    <property type="entry name" value="CbiA"/>
    <property type="match status" value="1"/>
</dbReference>
<dbReference type="PIRSF" id="PIRSF009320">
    <property type="entry name" value="Nuc_binding_HP_1000"/>
    <property type="match status" value="1"/>
</dbReference>
<evidence type="ECO:0000313" key="2">
    <source>
        <dbReference type="EMBL" id="NEZ68412.1"/>
    </source>
</evidence>
<dbReference type="AlphaFoldDB" id="A0A6M0SMJ0"/>
<dbReference type="InterPro" id="IPR027417">
    <property type="entry name" value="P-loop_NTPase"/>
</dbReference>
<feature type="domain" description="CobQ/CobB/MinD/ParA nucleotide binding" evidence="1">
    <location>
        <begin position="3"/>
        <end position="178"/>
    </location>
</feature>
<name>A0A6M0SMJ0_9CYAN</name>
<dbReference type="PANTHER" id="PTHR13696:SF96">
    <property type="entry name" value="COBQ_COBB_MIND_PARA NUCLEOTIDE BINDING DOMAIN-CONTAINING PROTEIN"/>
    <property type="match status" value="1"/>
</dbReference>
<dbReference type="SUPFAM" id="SSF52540">
    <property type="entry name" value="P-loop containing nucleoside triphosphate hydrolases"/>
    <property type="match status" value="1"/>
</dbReference>
<dbReference type="RefSeq" id="WP_163671985.1">
    <property type="nucleotide sequence ID" value="NZ_QZCE01000019.1"/>
</dbReference>